<dbReference type="Proteomes" id="UP000631535">
    <property type="component" value="Unassembled WGS sequence"/>
</dbReference>
<evidence type="ECO:0000256" key="3">
    <source>
        <dbReference type="ARBA" id="ARBA00022448"/>
    </source>
</evidence>
<comment type="caution">
    <text evidence="8">The sequence shown here is derived from an EMBL/GenBank/DDBJ whole genome shotgun (WGS) entry which is preliminary data.</text>
</comment>
<organism evidence="8 9">
    <name type="scientific">Streptomyces daqingensis</name>
    <dbReference type="NCBI Taxonomy" id="1472640"/>
    <lineage>
        <taxon>Bacteria</taxon>
        <taxon>Bacillati</taxon>
        <taxon>Actinomycetota</taxon>
        <taxon>Actinomycetes</taxon>
        <taxon>Kitasatosporales</taxon>
        <taxon>Streptomycetaceae</taxon>
        <taxon>Streptomyces</taxon>
    </lineage>
</organism>
<name>A0ABQ2LRB9_9ACTN</name>
<sequence>MTDATAVPAERHEATEQTTIVIEEIRKRYGDRDAVAGVSLQVRRGEFFGLLGPNGAGKTTLVEIMEGLREADSGKVTVLGQQPWPRNVALLPRMGVQTQSSAFFVRQTAREHLTTVAALFGAGHDAADSALADVGLTGQRDVMVENLSGGQRQRLAIASALVHGPELIFLDEPTAALDPQARRDLWEVLRGLKRQGRTIVYTTHHLDEAEALCDRVAILVDGRIAALDSPHNLVSSAGVPTRLMIPEGRLSPEDALAIEGVDSAELQGGSLVLETRVSGQVLTAVDKLAGLNDVQTRTATLEDVYLELTGSLAGTGQDGDNDTEQQA</sequence>
<proteinExistence type="inferred from homology"/>
<dbReference type="SUPFAM" id="SSF52540">
    <property type="entry name" value="P-loop containing nucleoside triphosphate hydrolases"/>
    <property type="match status" value="1"/>
</dbReference>
<dbReference type="RefSeq" id="WP_189035139.1">
    <property type="nucleotide sequence ID" value="NZ_BMMP01000001.1"/>
</dbReference>
<dbReference type="PROSITE" id="PS00211">
    <property type="entry name" value="ABC_TRANSPORTER_1"/>
    <property type="match status" value="1"/>
</dbReference>
<dbReference type="PANTHER" id="PTHR42711">
    <property type="entry name" value="ABC TRANSPORTER ATP-BINDING PROTEIN"/>
    <property type="match status" value="1"/>
</dbReference>
<dbReference type="InterPro" id="IPR003439">
    <property type="entry name" value="ABC_transporter-like_ATP-bd"/>
</dbReference>
<dbReference type="Pfam" id="PF00005">
    <property type="entry name" value="ABC_tran"/>
    <property type="match status" value="1"/>
</dbReference>
<dbReference type="PROSITE" id="PS50893">
    <property type="entry name" value="ABC_TRANSPORTER_2"/>
    <property type="match status" value="1"/>
</dbReference>
<dbReference type="InterPro" id="IPR027417">
    <property type="entry name" value="P-loop_NTPase"/>
</dbReference>
<reference evidence="9" key="1">
    <citation type="journal article" date="2019" name="Int. J. Syst. Evol. Microbiol.">
        <title>The Global Catalogue of Microorganisms (GCM) 10K type strain sequencing project: providing services to taxonomists for standard genome sequencing and annotation.</title>
        <authorList>
            <consortium name="The Broad Institute Genomics Platform"/>
            <consortium name="The Broad Institute Genome Sequencing Center for Infectious Disease"/>
            <person name="Wu L."/>
            <person name="Ma J."/>
        </authorList>
    </citation>
    <scope>NUCLEOTIDE SEQUENCE [LARGE SCALE GENOMIC DNA]</scope>
    <source>
        <strain evidence="9">CGMCC 4.7178</strain>
    </source>
</reference>
<dbReference type="InterPro" id="IPR003593">
    <property type="entry name" value="AAA+_ATPase"/>
</dbReference>
<feature type="domain" description="ABC transporter" evidence="7">
    <location>
        <begin position="20"/>
        <end position="246"/>
    </location>
</feature>
<evidence type="ECO:0000256" key="2">
    <source>
        <dbReference type="ARBA" id="ARBA00005417"/>
    </source>
</evidence>
<dbReference type="GO" id="GO:0005524">
    <property type="term" value="F:ATP binding"/>
    <property type="evidence" value="ECO:0007669"/>
    <property type="project" value="UniProtKB-KW"/>
</dbReference>
<keyword evidence="3" id="KW-0813">Transport</keyword>
<evidence type="ECO:0000256" key="6">
    <source>
        <dbReference type="ARBA" id="ARBA00023251"/>
    </source>
</evidence>
<evidence type="ECO:0000256" key="1">
    <source>
        <dbReference type="ARBA" id="ARBA00004202"/>
    </source>
</evidence>
<dbReference type="EMBL" id="BMMP01000001">
    <property type="protein sequence ID" value="GGO42172.1"/>
    <property type="molecule type" value="Genomic_DNA"/>
</dbReference>
<protein>
    <submittedName>
        <fullName evidence="8">ABC transporter ATP-binding protein</fullName>
    </submittedName>
</protein>
<gene>
    <name evidence="8" type="ORF">GCM10012287_02420</name>
</gene>
<evidence type="ECO:0000313" key="8">
    <source>
        <dbReference type="EMBL" id="GGO42172.1"/>
    </source>
</evidence>
<accession>A0ABQ2LRB9</accession>
<keyword evidence="9" id="KW-1185">Reference proteome</keyword>
<evidence type="ECO:0000259" key="7">
    <source>
        <dbReference type="PROSITE" id="PS50893"/>
    </source>
</evidence>
<evidence type="ECO:0000256" key="4">
    <source>
        <dbReference type="ARBA" id="ARBA00022741"/>
    </source>
</evidence>
<keyword evidence="5 8" id="KW-0067">ATP-binding</keyword>
<dbReference type="CDD" id="cd03230">
    <property type="entry name" value="ABC_DR_subfamily_A"/>
    <property type="match status" value="1"/>
</dbReference>
<comment type="subcellular location">
    <subcellularLocation>
        <location evidence="1">Cell membrane</location>
        <topology evidence="1">Peripheral membrane protein</topology>
    </subcellularLocation>
</comment>
<dbReference type="SMART" id="SM00382">
    <property type="entry name" value="AAA"/>
    <property type="match status" value="1"/>
</dbReference>
<comment type="similarity">
    <text evidence="2">Belongs to the ABC transporter superfamily.</text>
</comment>
<evidence type="ECO:0000313" key="9">
    <source>
        <dbReference type="Proteomes" id="UP000631535"/>
    </source>
</evidence>
<evidence type="ECO:0000256" key="5">
    <source>
        <dbReference type="ARBA" id="ARBA00022840"/>
    </source>
</evidence>
<dbReference type="Gene3D" id="3.40.50.300">
    <property type="entry name" value="P-loop containing nucleotide triphosphate hydrolases"/>
    <property type="match status" value="1"/>
</dbReference>
<keyword evidence="6" id="KW-0046">Antibiotic resistance</keyword>
<keyword evidence="4" id="KW-0547">Nucleotide-binding</keyword>
<dbReference type="InterPro" id="IPR017871">
    <property type="entry name" value="ABC_transporter-like_CS"/>
</dbReference>
<dbReference type="InterPro" id="IPR050763">
    <property type="entry name" value="ABC_transporter_ATP-binding"/>
</dbReference>
<dbReference type="PANTHER" id="PTHR42711:SF5">
    <property type="entry name" value="ABC TRANSPORTER ATP-BINDING PROTEIN NATA"/>
    <property type="match status" value="1"/>
</dbReference>